<accession>A0A239DN99</accession>
<dbReference type="EMBL" id="FZOT01000002">
    <property type="protein sequence ID" value="SNS33591.1"/>
    <property type="molecule type" value="Genomic_DNA"/>
</dbReference>
<organism evidence="2 3">
    <name type="scientific">Noviherbaspirillum humi</name>
    <dbReference type="NCBI Taxonomy" id="1688639"/>
    <lineage>
        <taxon>Bacteria</taxon>
        <taxon>Pseudomonadati</taxon>
        <taxon>Pseudomonadota</taxon>
        <taxon>Betaproteobacteria</taxon>
        <taxon>Burkholderiales</taxon>
        <taxon>Oxalobacteraceae</taxon>
        <taxon>Noviherbaspirillum</taxon>
    </lineage>
</organism>
<dbReference type="Pfam" id="PF11329">
    <property type="entry name" value="DUF3131"/>
    <property type="match status" value="1"/>
</dbReference>
<dbReference type="RefSeq" id="WP_089398132.1">
    <property type="nucleotide sequence ID" value="NZ_FZOT01000002.1"/>
</dbReference>
<dbReference type="OrthoDB" id="9147113at2"/>
<evidence type="ECO:0000313" key="3">
    <source>
        <dbReference type="Proteomes" id="UP000198284"/>
    </source>
</evidence>
<sequence>MSGNLVKARSSIIFILAVILSCWAVWEIEQHSSMSLAAAQPAGIQRSADLPAAKPVRPLNDQERQWAQAAWKYFEANTHPDTGLANSVAGYPAATMWDTASYLLGLISARRLDLVGQQEFDRRMARALESLGRLPLFDNALPNKSYSTADLAMVDYTGKPTEKGIGWSAIDLGRLLVPLNAVVWQYPRHAAAASRVLARWDTSRLARDGELFGALVEPEGNVGVVQEGRLGYEQYAAHTFALMGLDVARAADPRQHLAYADVFGVQIPYDSRDPKKLGAHQFVVSEPYMLDGLEFGWDSHLREFAWRVFRAQQERFRRTGVLTAVSEDHVDQAPYFVYNTVFSDGKAWNTVTEKGEPVPKLRTVSVKAAFAWHALYGNEYTARLVESLADLQDPDKGWYAGRYEETGQPNKSVNANTNGIVLESLAYIATGKLLGRAAAADGK</sequence>
<name>A0A239DN99_9BURK</name>
<keyword evidence="3" id="KW-1185">Reference proteome</keyword>
<dbReference type="Proteomes" id="UP000198284">
    <property type="component" value="Unassembled WGS sequence"/>
</dbReference>
<dbReference type="Gene3D" id="1.50.10.140">
    <property type="match status" value="1"/>
</dbReference>
<protein>
    <recommendedName>
        <fullName evidence="1">DUF3131 domain-containing protein</fullName>
    </recommendedName>
</protein>
<dbReference type="PROSITE" id="PS51257">
    <property type="entry name" value="PROKAR_LIPOPROTEIN"/>
    <property type="match status" value="1"/>
</dbReference>
<evidence type="ECO:0000259" key="1">
    <source>
        <dbReference type="Pfam" id="PF11329"/>
    </source>
</evidence>
<proteinExistence type="predicted"/>
<dbReference type="AlphaFoldDB" id="A0A239DN99"/>
<feature type="domain" description="DUF3131" evidence="1">
    <location>
        <begin position="65"/>
        <end position="431"/>
    </location>
</feature>
<reference evidence="2 3" key="1">
    <citation type="submission" date="2017-06" db="EMBL/GenBank/DDBJ databases">
        <authorList>
            <person name="Kim H.J."/>
            <person name="Triplett B.A."/>
        </authorList>
    </citation>
    <scope>NUCLEOTIDE SEQUENCE [LARGE SCALE GENOMIC DNA]</scope>
    <source>
        <strain evidence="2 3">U15</strain>
    </source>
</reference>
<gene>
    <name evidence="2" type="ORF">SAMN06265795_102268</name>
</gene>
<evidence type="ECO:0000313" key="2">
    <source>
        <dbReference type="EMBL" id="SNS33591.1"/>
    </source>
</evidence>
<dbReference type="InterPro" id="IPR021478">
    <property type="entry name" value="DUF3131"/>
</dbReference>